<dbReference type="Proteomes" id="UP000318453">
    <property type="component" value="Chromosome"/>
</dbReference>
<dbReference type="PANTHER" id="PTHR35745:SF1">
    <property type="entry name" value="OS04G0513000 PROTEIN"/>
    <property type="match status" value="1"/>
</dbReference>
<dbReference type="OrthoDB" id="531776at2"/>
<evidence type="ECO:0008006" key="4">
    <source>
        <dbReference type="Google" id="ProtNLM"/>
    </source>
</evidence>
<evidence type="ECO:0000313" key="2">
    <source>
        <dbReference type="EMBL" id="QDZ38532.1"/>
    </source>
</evidence>
<evidence type="ECO:0000256" key="1">
    <source>
        <dbReference type="SAM" id="MobiDB-lite"/>
    </source>
</evidence>
<dbReference type="InterPro" id="IPR040003">
    <property type="entry name" value="PG18-like"/>
</dbReference>
<dbReference type="KEGG" id="enn:FRE64_00355"/>
<dbReference type="AlphaFoldDB" id="A0A5B8NH73"/>
<proteinExistence type="predicted"/>
<organism evidence="2 3">
    <name type="scientific">Euhalothece natronophila Z-M001</name>
    <dbReference type="NCBI Taxonomy" id="522448"/>
    <lineage>
        <taxon>Bacteria</taxon>
        <taxon>Bacillati</taxon>
        <taxon>Cyanobacteriota</taxon>
        <taxon>Cyanophyceae</taxon>
        <taxon>Oscillatoriophycideae</taxon>
        <taxon>Chroococcales</taxon>
        <taxon>Halothecacae</taxon>
        <taxon>Halothece cluster</taxon>
        <taxon>Euhalothece</taxon>
    </lineage>
</organism>
<feature type="compositionally biased region" description="Low complexity" evidence="1">
    <location>
        <begin position="61"/>
        <end position="86"/>
    </location>
</feature>
<keyword evidence="3" id="KW-1185">Reference proteome</keyword>
<dbReference type="Pfam" id="PF20711">
    <property type="entry name" value="DUF6825"/>
    <property type="match status" value="1"/>
</dbReference>
<protein>
    <recommendedName>
        <fullName evidence="4">Thylakoid lumen protein</fullName>
    </recommendedName>
</protein>
<sequence>MSNPALHAFYVGRAFAEVLGERLEDTVTNTLSELGQLEAKQQEAMREFVEEVMARAEQNESQVSSSTPTGSSTSSTSPSQKAQSSPEDVQAMIDELRASIASLRTELNAYKNQKK</sequence>
<dbReference type="EMBL" id="CP042326">
    <property type="protein sequence ID" value="QDZ38532.1"/>
    <property type="molecule type" value="Genomic_DNA"/>
</dbReference>
<evidence type="ECO:0000313" key="3">
    <source>
        <dbReference type="Proteomes" id="UP000318453"/>
    </source>
</evidence>
<dbReference type="GO" id="GO:0010027">
    <property type="term" value="P:thylakoid membrane organization"/>
    <property type="evidence" value="ECO:0007669"/>
    <property type="project" value="InterPro"/>
</dbReference>
<dbReference type="RefSeq" id="WP_146294143.1">
    <property type="nucleotide sequence ID" value="NZ_CP042326.1"/>
</dbReference>
<dbReference type="PANTHER" id="PTHR35745">
    <property type="entry name" value="BNACNNG14650D PROTEIN"/>
    <property type="match status" value="1"/>
</dbReference>
<name>A0A5B8NH73_9CHRO</name>
<feature type="region of interest" description="Disordered" evidence="1">
    <location>
        <begin position="52"/>
        <end position="92"/>
    </location>
</feature>
<gene>
    <name evidence="2" type="ORF">FRE64_00355</name>
</gene>
<reference evidence="2" key="1">
    <citation type="submission" date="2019-08" db="EMBL/GenBank/DDBJ databases">
        <title>Carotenoids and Carotenoid Binding Proteins in the Halophilic Cyanobacterium Euhalothece sp. ZM00.</title>
        <authorList>
            <person name="Cho S.M."/>
            <person name="Song J.Y."/>
            <person name="Park Y.-I."/>
        </authorList>
    </citation>
    <scope>NUCLEOTIDE SEQUENCE [LARGE SCALE GENOMIC DNA]</scope>
    <source>
        <strain evidence="2">Z-M001</strain>
    </source>
</reference>
<accession>A0A5B8NH73</accession>